<proteinExistence type="predicted"/>
<evidence type="ECO:0000313" key="1">
    <source>
        <dbReference type="EMBL" id="MDO9706744.1"/>
    </source>
</evidence>
<organism evidence="1 2">
    <name type="scientific">Paracraurococcus lichenis</name>
    <dbReference type="NCBI Taxonomy" id="3064888"/>
    <lineage>
        <taxon>Bacteria</taxon>
        <taxon>Pseudomonadati</taxon>
        <taxon>Pseudomonadota</taxon>
        <taxon>Alphaproteobacteria</taxon>
        <taxon>Acetobacterales</taxon>
        <taxon>Roseomonadaceae</taxon>
        <taxon>Paracraurococcus</taxon>
    </lineage>
</organism>
<dbReference type="RefSeq" id="WP_305101619.1">
    <property type="nucleotide sequence ID" value="NZ_JAUTWS010000001.1"/>
</dbReference>
<comment type="caution">
    <text evidence="1">The sequence shown here is derived from an EMBL/GenBank/DDBJ whole genome shotgun (WGS) entry which is preliminary data.</text>
</comment>
<dbReference type="Proteomes" id="UP001243009">
    <property type="component" value="Unassembled WGS sequence"/>
</dbReference>
<keyword evidence="2" id="KW-1185">Reference proteome</keyword>
<dbReference type="EMBL" id="JAUTWS010000001">
    <property type="protein sequence ID" value="MDO9706744.1"/>
    <property type="molecule type" value="Genomic_DNA"/>
</dbReference>
<gene>
    <name evidence="1" type="ORF">Q7A36_00220</name>
</gene>
<accession>A0ABT9DS62</accession>
<name>A0ABT9DS62_9PROT</name>
<protein>
    <submittedName>
        <fullName evidence="1">Uncharacterized protein</fullName>
    </submittedName>
</protein>
<reference evidence="1 2" key="1">
    <citation type="submission" date="2023-08" db="EMBL/GenBank/DDBJ databases">
        <title>The draft genome sequence of Paracraurococcus sp. LOR1-02.</title>
        <authorList>
            <person name="Kingkaew E."/>
            <person name="Tanasupawat S."/>
        </authorList>
    </citation>
    <scope>NUCLEOTIDE SEQUENCE [LARGE SCALE GENOMIC DNA]</scope>
    <source>
        <strain evidence="1 2">LOR1-02</strain>
    </source>
</reference>
<sequence length="59" mass="6136">MTTPIAEDFAAIRARLEAIRAAECRVGAPPDDEATPPSTPGGPGDFYMWLMGGGLWGSG</sequence>
<evidence type="ECO:0000313" key="2">
    <source>
        <dbReference type="Proteomes" id="UP001243009"/>
    </source>
</evidence>